<keyword evidence="3" id="KW-1185">Reference proteome</keyword>
<reference evidence="2 3" key="1">
    <citation type="journal article" date="2019" name="bioRxiv">
        <title>Bacteria contribute to plant secondary compound degradation in a generalist herbivore system.</title>
        <authorList>
            <person name="Francoeur C.B."/>
            <person name="Khadempour L."/>
            <person name="Moreira-Soto R.D."/>
            <person name="Gotting K."/>
            <person name="Book A.J."/>
            <person name="Pinto-Tomas A.A."/>
            <person name="Keefover-Ring K."/>
            <person name="Currie C.R."/>
        </authorList>
    </citation>
    <scope>NUCLEOTIDE SEQUENCE [LARGE SCALE GENOMIC DNA]</scope>
    <source>
        <strain evidence="2">Acro-835</strain>
    </source>
</reference>
<dbReference type="EMBL" id="VWXF01000003">
    <property type="protein sequence ID" value="NIF21721.1"/>
    <property type="molecule type" value="Genomic_DNA"/>
</dbReference>
<protein>
    <submittedName>
        <fullName evidence="2">Flagellar protein FlhE</fullName>
    </submittedName>
</protein>
<keyword evidence="2" id="KW-0966">Cell projection</keyword>
<feature type="signal peptide" evidence="1">
    <location>
        <begin position="1"/>
        <end position="16"/>
    </location>
</feature>
<accession>A0ABX0R8M8</accession>
<name>A0ABX0R8M8_9GAMM</name>
<dbReference type="Proteomes" id="UP001515683">
    <property type="component" value="Unassembled WGS sequence"/>
</dbReference>
<dbReference type="Pfam" id="PF06366">
    <property type="entry name" value="FlhE"/>
    <property type="match status" value="1"/>
</dbReference>
<feature type="chain" id="PRO_5045617829" evidence="1">
    <location>
        <begin position="17"/>
        <end position="129"/>
    </location>
</feature>
<keyword evidence="1" id="KW-0732">Signal</keyword>
<dbReference type="RefSeq" id="WP_167013893.1">
    <property type="nucleotide sequence ID" value="NZ_VWXF01000003.1"/>
</dbReference>
<evidence type="ECO:0000313" key="2">
    <source>
        <dbReference type="EMBL" id="NIF21721.1"/>
    </source>
</evidence>
<keyword evidence="2" id="KW-0282">Flagellum</keyword>
<evidence type="ECO:0000313" key="3">
    <source>
        <dbReference type="Proteomes" id="UP001515683"/>
    </source>
</evidence>
<evidence type="ECO:0000256" key="1">
    <source>
        <dbReference type="SAM" id="SignalP"/>
    </source>
</evidence>
<dbReference type="InterPro" id="IPR009420">
    <property type="entry name" value="FlhE"/>
</dbReference>
<organism evidence="2 3">
    <name type="scientific">Candidatus Pantoea multigeneris</name>
    <dbReference type="NCBI Taxonomy" id="2608357"/>
    <lineage>
        <taxon>Bacteria</taxon>
        <taxon>Pseudomonadati</taxon>
        <taxon>Pseudomonadota</taxon>
        <taxon>Gammaproteobacteria</taxon>
        <taxon>Enterobacterales</taxon>
        <taxon>Erwiniaceae</taxon>
        <taxon>Pantoea</taxon>
    </lineage>
</organism>
<sequence>MQSLWGLLLLPLMAHAASGGWHASVSGPGLTQRGSWLVSPALPPATGVSGEITMVNWRYQLNMPAPSGLKVRLCAPQRCVLLEGASGITLGLAHLPANQALHFAFGFTGKGDLPPGLRVVSSEVMVNYH</sequence>
<comment type="caution">
    <text evidence="2">The sequence shown here is derived from an EMBL/GenBank/DDBJ whole genome shotgun (WGS) entry which is preliminary data.</text>
</comment>
<keyword evidence="2" id="KW-0969">Cilium</keyword>
<proteinExistence type="predicted"/>
<gene>
    <name evidence="2" type="ORF">F3J40_08955</name>
</gene>